<dbReference type="InterPro" id="IPR051925">
    <property type="entry name" value="RNA-binding_domain"/>
</dbReference>
<accession>A0A4P6UT15</accession>
<dbReference type="SMART" id="SM01103">
    <property type="entry name" value="CRS1_YhbY"/>
    <property type="match status" value="1"/>
</dbReference>
<dbReference type="Pfam" id="PF01985">
    <property type="entry name" value="CRS1_YhbY"/>
    <property type="match status" value="1"/>
</dbReference>
<evidence type="ECO:0000259" key="3">
    <source>
        <dbReference type="PROSITE" id="PS51295"/>
    </source>
</evidence>
<dbReference type="PANTHER" id="PTHR40065">
    <property type="entry name" value="RNA-BINDING PROTEIN YHBY"/>
    <property type="match status" value="1"/>
</dbReference>
<keyword evidence="5" id="KW-1185">Reference proteome</keyword>
<name>A0A4P6UT15_9BACL</name>
<dbReference type="NCBIfam" id="TIGR00253">
    <property type="entry name" value="RNA_bind_YhbY"/>
    <property type="match status" value="1"/>
</dbReference>
<gene>
    <name evidence="4" type="primary">yhbY</name>
    <name evidence="4" type="ORF">DKZ56_10750</name>
</gene>
<dbReference type="Gene3D" id="3.30.110.60">
    <property type="entry name" value="YhbY-like"/>
    <property type="match status" value="1"/>
</dbReference>
<protein>
    <submittedName>
        <fullName evidence="4">Ribosome assembly RNA-binding protein YhbY</fullName>
    </submittedName>
</protein>
<dbReference type="PROSITE" id="PS51295">
    <property type="entry name" value="CRM"/>
    <property type="match status" value="1"/>
</dbReference>
<dbReference type="PANTHER" id="PTHR40065:SF3">
    <property type="entry name" value="RNA-BINDING PROTEIN YHBY"/>
    <property type="match status" value="1"/>
</dbReference>
<organism evidence="4 5">
    <name type="scientific">Ureibacillus thermophilus</name>
    <dbReference type="NCBI Taxonomy" id="367743"/>
    <lineage>
        <taxon>Bacteria</taxon>
        <taxon>Bacillati</taxon>
        <taxon>Bacillota</taxon>
        <taxon>Bacilli</taxon>
        <taxon>Bacillales</taxon>
        <taxon>Caryophanaceae</taxon>
        <taxon>Ureibacillus</taxon>
    </lineage>
</organism>
<feature type="domain" description="CRM" evidence="3">
    <location>
        <begin position="1"/>
        <end position="96"/>
    </location>
</feature>
<dbReference type="Proteomes" id="UP000291151">
    <property type="component" value="Chromosome"/>
</dbReference>
<evidence type="ECO:0000313" key="5">
    <source>
        <dbReference type="Proteomes" id="UP000291151"/>
    </source>
</evidence>
<reference evidence="4 5" key="1">
    <citation type="submission" date="2019-02" db="EMBL/GenBank/DDBJ databases">
        <title>Ureibacillus thermophilus.</title>
        <authorList>
            <person name="Sunny J.S."/>
            <person name="Natarajan A."/>
            <person name="Saleena L.M."/>
        </authorList>
    </citation>
    <scope>NUCLEOTIDE SEQUENCE [LARGE SCALE GENOMIC DNA]</scope>
    <source>
        <strain evidence="4 5">LM102</strain>
    </source>
</reference>
<evidence type="ECO:0000313" key="4">
    <source>
        <dbReference type="EMBL" id="QBK26303.1"/>
    </source>
</evidence>
<dbReference type="InterPro" id="IPR017924">
    <property type="entry name" value="RNA-binding_YhbY"/>
</dbReference>
<dbReference type="RefSeq" id="WP_208649993.1">
    <property type="nucleotide sequence ID" value="NZ_CP036528.1"/>
</dbReference>
<proteinExistence type="predicted"/>
<dbReference type="AlphaFoldDB" id="A0A4P6UT15"/>
<keyword evidence="1 2" id="KW-0694">RNA-binding</keyword>
<dbReference type="KEGG" id="uth:DKZ56_10750"/>
<sequence>MLTGKQKRFLRAEAHHLTPIFQVGKGGVNEQMLRQIEDALEARELIKVRILDNCEMDKHEVAQALAEGTNSELVQLIGLTVVLYKESKKHKRIQLPK</sequence>
<dbReference type="SUPFAM" id="SSF75471">
    <property type="entry name" value="YhbY-like"/>
    <property type="match status" value="1"/>
</dbReference>
<evidence type="ECO:0000256" key="1">
    <source>
        <dbReference type="ARBA" id="ARBA00022884"/>
    </source>
</evidence>
<dbReference type="EMBL" id="CP036528">
    <property type="protein sequence ID" value="QBK26303.1"/>
    <property type="molecule type" value="Genomic_DNA"/>
</dbReference>
<dbReference type="InterPro" id="IPR001890">
    <property type="entry name" value="RNA-binding_CRM"/>
</dbReference>
<dbReference type="GO" id="GO:0003723">
    <property type="term" value="F:RNA binding"/>
    <property type="evidence" value="ECO:0007669"/>
    <property type="project" value="UniProtKB-UniRule"/>
</dbReference>
<dbReference type="InterPro" id="IPR035920">
    <property type="entry name" value="YhbY-like_sf"/>
</dbReference>
<evidence type="ECO:0000256" key="2">
    <source>
        <dbReference type="PROSITE-ProRule" id="PRU00626"/>
    </source>
</evidence>